<dbReference type="Proteomes" id="UP000193484">
    <property type="component" value="Unassembled WGS sequence"/>
</dbReference>
<dbReference type="AlphaFoldDB" id="A0A1X1RBG7"/>
<reference evidence="1 2" key="1">
    <citation type="submission" date="2016-01" db="EMBL/GenBank/DDBJ databases">
        <title>The new phylogeny of the genus Mycobacterium.</title>
        <authorList>
            <person name="Tarcisio F."/>
            <person name="Conor M."/>
            <person name="Antonella G."/>
            <person name="Elisabetta G."/>
            <person name="Giulia F.S."/>
            <person name="Sara T."/>
            <person name="Anna F."/>
            <person name="Clotilde B."/>
            <person name="Roberto B."/>
            <person name="Veronica D.S."/>
            <person name="Fabio R."/>
            <person name="Monica P."/>
            <person name="Olivier J."/>
            <person name="Enrico T."/>
            <person name="Nicola S."/>
        </authorList>
    </citation>
    <scope>NUCLEOTIDE SEQUENCE [LARGE SCALE GENOMIC DNA]</scope>
    <source>
        <strain evidence="1 2">DSM 44179</strain>
    </source>
</reference>
<dbReference type="NCBIfam" id="NF041247">
    <property type="entry name" value="UsfY"/>
    <property type="match status" value="1"/>
</dbReference>
<sequence length="103" mass="11357">MKGAYRDPVDHSRTTQPHAGESFIDTLWLPGLLSIALGVLGVAGFIAAIAYRHLELLPPLGLLTAALMVAGFALITAEHHRVNRVERRWLAEHPDRRPQLPAH</sequence>
<dbReference type="RefSeq" id="WP_085096288.1">
    <property type="nucleotide sequence ID" value="NZ_AP022603.1"/>
</dbReference>
<dbReference type="STRING" id="1793.AWC04_11655"/>
<dbReference type="EMBL" id="LQOJ01000040">
    <property type="protein sequence ID" value="ORV02577.1"/>
    <property type="molecule type" value="Genomic_DNA"/>
</dbReference>
<keyword evidence="2" id="KW-1185">Reference proteome</keyword>
<dbReference type="InterPro" id="IPR049606">
    <property type="entry name" value="UsfY-like"/>
</dbReference>
<organism evidence="1 2">
    <name type="scientific">Mycolicibacterium fallax</name>
    <name type="common">Mycobacterium fallax</name>
    <dbReference type="NCBI Taxonomy" id="1793"/>
    <lineage>
        <taxon>Bacteria</taxon>
        <taxon>Bacillati</taxon>
        <taxon>Actinomycetota</taxon>
        <taxon>Actinomycetes</taxon>
        <taxon>Mycobacteriales</taxon>
        <taxon>Mycobacteriaceae</taxon>
        <taxon>Mycolicibacterium</taxon>
    </lineage>
</organism>
<evidence type="ECO:0000313" key="2">
    <source>
        <dbReference type="Proteomes" id="UP000193484"/>
    </source>
</evidence>
<proteinExistence type="predicted"/>
<dbReference type="OrthoDB" id="4741344at2"/>
<comment type="caution">
    <text evidence="1">The sequence shown here is derived from an EMBL/GenBank/DDBJ whole genome shotgun (WGS) entry which is preliminary data.</text>
</comment>
<evidence type="ECO:0000313" key="1">
    <source>
        <dbReference type="EMBL" id="ORV02577.1"/>
    </source>
</evidence>
<accession>A0A1X1RBG7</accession>
<name>A0A1X1RBG7_MYCFA</name>
<gene>
    <name evidence="1" type="ORF">AWC04_11655</name>
</gene>
<protein>
    <submittedName>
        <fullName evidence="1">UsfY protein</fullName>
    </submittedName>
</protein>